<evidence type="ECO:0000313" key="3">
    <source>
        <dbReference type="Proteomes" id="UP000248021"/>
    </source>
</evidence>
<organism evidence="2 3">
    <name type="scientific">Chelatococcus asaccharovorans</name>
    <dbReference type="NCBI Taxonomy" id="28210"/>
    <lineage>
        <taxon>Bacteria</taxon>
        <taxon>Pseudomonadati</taxon>
        <taxon>Pseudomonadota</taxon>
        <taxon>Alphaproteobacteria</taxon>
        <taxon>Hyphomicrobiales</taxon>
        <taxon>Chelatococcaceae</taxon>
        <taxon>Chelatococcus</taxon>
    </lineage>
</organism>
<evidence type="ECO:0000259" key="1">
    <source>
        <dbReference type="PROSITE" id="PS50943"/>
    </source>
</evidence>
<proteinExistence type="predicted"/>
<dbReference type="AlphaFoldDB" id="A0A2V3UBL9"/>
<dbReference type="GO" id="GO:0003677">
    <property type="term" value="F:DNA binding"/>
    <property type="evidence" value="ECO:0007669"/>
    <property type="project" value="InterPro"/>
</dbReference>
<dbReference type="CDD" id="cd00093">
    <property type="entry name" value="HTH_XRE"/>
    <property type="match status" value="1"/>
</dbReference>
<comment type="caution">
    <text evidence="2">The sequence shown here is derived from an EMBL/GenBank/DDBJ whole genome shotgun (WGS) entry which is preliminary data.</text>
</comment>
<name>A0A2V3UBL9_9HYPH</name>
<dbReference type="SUPFAM" id="SSF47413">
    <property type="entry name" value="lambda repressor-like DNA-binding domains"/>
    <property type="match status" value="1"/>
</dbReference>
<keyword evidence="3" id="KW-1185">Reference proteome</keyword>
<sequence length="238" mass="26314">MAIAMTRAKGPNYSIDPQLLRDLIQSRDLSLREVARRSGLKETYLIQIAAGRIKAPGIDKAQAIARGLNVPLERLSGANPPPVKLIAPAVSKIQVTAGVAVGIFRGRVMELEETVEVVPDSRFGGATPSAFRMDDDSGLGGGVPRGFYLIAYRLSDIEIEPFDGMQVLVERAYDGGLTEWTLRHVTQRQRKLFVDLYEPIPKNVAGMPDVSLPIDHSSIAQIWYVRDVLRRNRLPRES</sequence>
<dbReference type="InterPro" id="IPR001387">
    <property type="entry name" value="Cro/C1-type_HTH"/>
</dbReference>
<dbReference type="Gene3D" id="1.10.260.40">
    <property type="entry name" value="lambda repressor-like DNA-binding domains"/>
    <property type="match status" value="1"/>
</dbReference>
<gene>
    <name evidence="2" type="ORF">C7450_103118</name>
</gene>
<dbReference type="Pfam" id="PF01381">
    <property type="entry name" value="HTH_3"/>
    <property type="match status" value="1"/>
</dbReference>
<dbReference type="OrthoDB" id="9796786at2"/>
<accession>A0A2V3UBL9</accession>
<dbReference type="InterPro" id="IPR010982">
    <property type="entry name" value="Lambda_DNA-bd_dom_sf"/>
</dbReference>
<feature type="domain" description="HTH cro/C1-type" evidence="1">
    <location>
        <begin position="20"/>
        <end position="75"/>
    </location>
</feature>
<protein>
    <submittedName>
        <fullName evidence="2">Helix-turn-helix protein</fullName>
    </submittedName>
</protein>
<dbReference type="PROSITE" id="PS50943">
    <property type="entry name" value="HTH_CROC1"/>
    <property type="match status" value="1"/>
</dbReference>
<dbReference type="Proteomes" id="UP000248021">
    <property type="component" value="Unassembled WGS sequence"/>
</dbReference>
<dbReference type="RefSeq" id="WP_146227292.1">
    <property type="nucleotide sequence ID" value="NZ_JAHBRY010000001.1"/>
</dbReference>
<evidence type="ECO:0000313" key="2">
    <source>
        <dbReference type="EMBL" id="PXW61601.1"/>
    </source>
</evidence>
<reference evidence="2 3" key="1">
    <citation type="submission" date="2018-05" db="EMBL/GenBank/DDBJ databases">
        <title>Genomic Encyclopedia of Type Strains, Phase IV (KMG-IV): sequencing the most valuable type-strain genomes for metagenomic binning, comparative biology and taxonomic classification.</title>
        <authorList>
            <person name="Goeker M."/>
        </authorList>
    </citation>
    <scope>NUCLEOTIDE SEQUENCE [LARGE SCALE GENOMIC DNA]</scope>
    <source>
        <strain evidence="2 3">DSM 6462</strain>
    </source>
</reference>
<dbReference type="EMBL" id="QJJK01000003">
    <property type="protein sequence ID" value="PXW61601.1"/>
    <property type="molecule type" value="Genomic_DNA"/>
</dbReference>
<dbReference type="SMART" id="SM00530">
    <property type="entry name" value="HTH_XRE"/>
    <property type="match status" value="1"/>
</dbReference>